<comment type="subcellular location">
    <subcellularLocation>
        <location evidence="1">Cell membrane</location>
        <topology evidence="1">Multi-pass membrane protein</topology>
    </subcellularLocation>
</comment>
<evidence type="ECO:0000313" key="8">
    <source>
        <dbReference type="EMBL" id="MBO9153976.1"/>
    </source>
</evidence>
<keyword evidence="3 6" id="KW-0812">Transmembrane</keyword>
<keyword evidence="5 6" id="KW-0472">Membrane</keyword>
<evidence type="ECO:0000256" key="6">
    <source>
        <dbReference type="SAM" id="Phobius"/>
    </source>
</evidence>
<dbReference type="Proteomes" id="UP000679126">
    <property type="component" value="Unassembled WGS sequence"/>
</dbReference>
<evidence type="ECO:0000256" key="2">
    <source>
        <dbReference type="ARBA" id="ARBA00022475"/>
    </source>
</evidence>
<evidence type="ECO:0000313" key="9">
    <source>
        <dbReference type="Proteomes" id="UP000679126"/>
    </source>
</evidence>
<evidence type="ECO:0000256" key="3">
    <source>
        <dbReference type="ARBA" id="ARBA00022692"/>
    </source>
</evidence>
<dbReference type="InterPro" id="IPR010432">
    <property type="entry name" value="RDD"/>
</dbReference>
<keyword evidence="2" id="KW-1003">Cell membrane</keyword>
<evidence type="ECO:0000256" key="4">
    <source>
        <dbReference type="ARBA" id="ARBA00022989"/>
    </source>
</evidence>
<dbReference type="RefSeq" id="WP_209147099.1">
    <property type="nucleotide sequence ID" value="NZ_JAGHKP010000003.1"/>
</dbReference>
<organism evidence="8 9">
    <name type="scientific">Chitinophaga chungangae</name>
    <dbReference type="NCBI Taxonomy" id="2821488"/>
    <lineage>
        <taxon>Bacteria</taxon>
        <taxon>Pseudomonadati</taxon>
        <taxon>Bacteroidota</taxon>
        <taxon>Chitinophagia</taxon>
        <taxon>Chitinophagales</taxon>
        <taxon>Chitinophagaceae</taxon>
        <taxon>Chitinophaga</taxon>
    </lineage>
</organism>
<name>A0ABS3YH17_9BACT</name>
<proteinExistence type="predicted"/>
<gene>
    <name evidence="8" type="ORF">J7I43_17245</name>
</gene>
<feature type="transmembrane region" description="Helical" evidence="6">
    <location>
        <begin position="32"/>
        <end position="55"/>
    </location>
</feature>
<dbReference type="InterPro" id="IPR051791">
    <property type="entry name" value="Pra-immunoreactive"/>
</dbReference>
<dbReference type="PANTHER" id="PTHR36115:SF4">
    <property type="entry name" value="MEMBRANE PROTEIN"/>
    <property type="match status" value="1"/>
</dbReference>
<comment type="caution">
    <text evidence="8">The sequence shown here is derived from an EMBL/GenBank/DDBJ whole genome shotgun (WGS) entry which is preliminary data.</text>
</comment>
<dbReference type="Pfam" id="PF06271">
    <property type="entry name" value="RDD"/>
    <property type="match status" value="1"/>
</dbReference>
<evidence type="ECO:0000259" key="7">
    <source>
        <dbReference type="Pfam" id="PF06271"/>
    </source>
</evidence>
<sequence>MELNQEHLLGNEINLVQASHGKRFANNIIDVIVFYIISFLIGILLAIVFPDFVFFTENATGGQLLDALFSMLLYALVFGSFEALLKGKTPGKLITGTRAVNQDGTYISASTAFKRGFARVVPFEAFSALGTPCFPWHDKWTDTYVINEKESSLDREN</sequence>
<accession>A0ABS3YH17</accession>
<feature type="transmembrane region" description="Helical" evidence="6">
    <location>
        <begin position="67"/>
        <end position="85"/>
    </location>
</feature>
<keyword evidence="4 6" id="KW-1133">Transmembrane helix</keyword>
<feature type="domain" description="RDD" evidence="7">
    <location>
        <begin position="18"/>
        <end position="127"/>
    </location>
</feature>
<protein>
    <submittedName>
        <fullName evidence="8">RDD family protein</fullName>
    </submittedName>
</protein>
<dbReference type="EMBL" id="JAGHKP010000003">
    <property type="protein sequence ID" value="MBO9153976.1"/>
    <property type="molecule type" value="Genomic_DNA"/>
</dbReference>
<keyword evidence="9" id="KW-1185">Reference proteome</keyword>
<evidence type="ECO:0000256" key="5">
    <source>
        <dbReference type="ARBA" id="ARBA00023136"/>
    </source>
</evidence>
<dbReference type="PANTHER" id="PTHR36115">
    <property type="entry name" value="PROLINE-RICH ANTIGEN HOMOLOG-RELATED"/>
    <property type="match status" value="1"/>
</dbReference>
<reference evidence="9" key="1">
    <citation type="submission" date="2021-03" db="EMBL/GenBank/DDBJ databases">
        <title>Assistant Professor.</title>
        <authorList>
            <person name="Huq M.A."/>
        </authorList>
    </citation>
    <scope>NUCLEOTIDE SEQUENCE [LARGE SCALE GENOMIC DNA]</scope>
    <source>
        <strain evidence="9">MAH-28</strain>
    </source>
</reference>
<evidence type="ECO:0000256" key="1">
    <source>
        <dbReference type="ARBA" id="ARBA00004651"/>
    </source>
</evidence>